<feature type="region of interest" description="Disordered" evidence="1">
    <location>
        <begin position="43"/>
        <end position="71"/>
    </location>
</feature>
<proteinExistence type="predicted"/>
<sequence>MNTNPSEESLKKQSCLRFPCPWNRVNIIDRSKELYYIKLQQMSVRKEDTESYEESSEDDMISTNDSDSSESSRCLYIDSFEKNPKVQKHEFFRMLRDPDSIDSIQFFGRYEESPSCESPFVPPHLARYNFSNECYSYF</sequence>
<dbReference type="EMBL" id="FN668643">
    <property type="protein sequence ID" value="CBK21594.2"/>
    <property type="molecule type" value="Genomic_DNA"/>
</dbReference>
<dbReference type="RefSeq" id="XP_012895642.1">
    <property type="nucleotide sequence ID" value="XM_013040188.1"/>
</dbReference>
<accession>D8M0K5</accession>
<evidence type="ECO:0000256" key="1">
    <source>
        <dbReference type="SAM" id="MobiDB-lite"/>
    </source>
</evidence>
<gene>
    <name evidence="2" type="ORF">GSBLH_T00001737001</name>
</gene>
<keyword evidence="3" id="KW-1185">Reference proteome</keyword>
<dbReference type="GeneID" id="24918968"/>
<name>D8M0K5_BLAHO</name>
<feature type="compositionally biased region" description="Acidic residues" evidence="1">
    <location>
        <begin position="50"/>
        <end position="60"/>
    </location>
</feature>
<dbReference type="AlphaFoldDB" id="D8M0K5"/>
<evidence type="ECO:0000313" key="3">
    <source>
        <dbReference type="Proteomes" id="UP000008312"/>
    </source>
</evidence>
<feature type="compositionally biased region" description="Low complexity" evidence="1">
    <location>
        <begin position="62"/>
        <end position="71"/>
    </location>
</feature>
<reference evidence="2" key="1">
    <citation type="submission" date="2010-02" db="EMBL/GenBank/DDBJ databases">
        <title>Sequencing and annotation of the Blastocystis hominis genome.</title>
        <authorList>
            <person name="Wincker P."/>
        </authorList>
    </citation>
    <scope>NUCLEOTIDE SEQUENCE</scope>
    <source>
        <strain evidence="2">Singapore isolate B</strain>
    </source>
</reference>
<evidence type="ECO:0000313" key="2">
    <source>
        <dbReference type="EMBL" id="CBK21594.2"/>
    </source>
</evidence>
<dbReference type="InParanoid" id="D8M0K5"/>
<organism evidence="2">
    <name type="scientific">Blastocystis hominis</name>
    <dbReference type="NCBI Taxonomy" id="12968"/>
    <lineage>
        <taxon>Eukaryota</taxon>
        <taxon>Sar</taxon>
        <taxon>Stramenopiles</taxon>
        <taxon>Bigyra</taxon>
        <taxon>Opalozoa</taxon>
        <taxon>Opalinata</taxon>
        <taxon>Blastocystidae</taxon>
        <taxon>Blastocystis</taxon>
    </lineage>
</organism>
<protein>
    <submittedName>
        <fullName evidence="2">Uncharacterized protein</fullName>
    </submittedName>
</protein>
<dbReference type="Proteomes" id="UP000008312">
    <property type="component" value="Unassembled WGS sequence"/>
</dbReference>